<comment type="caution">
    <text evidence="2">The sequence shown here is derived from an EMBL/GenBank/DDBJ whole genome shotgun (WGS) entry which is preliminary data.</text>
</comment>
<accession>A0ABQ6MJ29</accession>
<name>A0ABQ6MJ29_9STRA</name>
<evidence type="ECO:0000313" key="2">
    <source>
        <dbReference type="EMBL" id="GMI27492.1"/>
    </source>
</evidence>
<gene>
    <name evidence="2" type="ORF">TeGR_g12527</name>
</gene>
<dbReference type="EMBL" id="BRYB01004215">
    <property type="protein sequence ID" value="GMI27492.1"/>
    <property type="molecule type" value="Genomic_DNA"/>
</dbReference>
<keyword evidence="3" id="KW-1185">Reference proteome</keyword>
<evidence type="ECO:0000313" key="3">
    <source>
        <dbReference type="Proteomes" id="UP001165060"/>
    </source>
</evidence>
<dbReference type="Proteomes" id="UP001165060">
    <property type="component" value="Unassembled WGS sequence"/>
</dbReference>
<evidence type="ECO:0000256" key="1">
    <source>
        <dbReference type="SAM" id="MobiDB-lite"/>
    </source>
</evidence>
<feature type="compositionally biased region" description="Polar residues" evidence="1">
    <location>
        <begin position="95"/>
        <end position="114"/>
    </location>
</feature>
<proteinExistence type="predicted"/>
<feature type="compositionally biased region" description="Basic and acidic residues" evidence="1">
    <location>
        <begin position="10"/>
        <end position="25"/>
    </location>
</feature>
<sequence>PPPPPRRGSASREQREGTGDARSAEQRASGAPPLDSRTGSREQFASGGGEHQYDQGGYAEGGGGAVYAEGDANRGSQPGTAGSVPNRPSTREGQSRSMQNPRIATTSTNAVAER</sequence>
<feature type="non-terminal residue" evidence="2">
    <location>
        <position position="1"/>
    </location>
</feature>
<reference evidence="2 3" key="1">
    <citation type="journal article" date="2023" name="Commun. Biol.">
        <title>Genome analysis of Parmales, the sister group of diatoms, reveals the evolutionary specialization of diatoms from phago-mixotrophs to photoautotrophs.</title>
        <authorList>
            <person name="Ban H."/>
            <person name="Sato S."/>
            <person name="Yoshikawa S."/>
            <person name="Yamada K."/>
            <person name="Nakamura Y."/>
            <person name="Ichinomiya M."/>
            <person name="Sato N."/>
            <person name="Blanc-Mathieu R."/>
            <person name="Endo H."/>
            <person name="Kuwata A."/>
            <person name="Ogata H."/>
        </authorList>
    </citation>
    <scope>NUCLEOTIDE SEQUENCE [LARGE SCALE GENOMIC DNA]</scope>
</reference>
<feature type="region of interest" description="Disordered" evidence="1">
    <location>
        <begin position="1"/>
        <end position="114"/>
    </location>
</feature>
<organism evidence="2 3">
    <name type="scientific">Tetraparma gracilis</name>
    <dbReference type="NCBI Taxonomy" id="2962635"/>
    <lineage>
        <taxon>Eukaryota</taxon>
        <taxon>Sar</taxon>
        <taxon>Stramenopiles</taxon>
        <taxon>Ochrophyta</taxon>
        <taxon>Bolidophyceae</taxon>
        <taxon>Parmales</taxon>
        <taxon>Triparmaceae</taxon>
        <taxon>Tetraparma</taxon>
    </lineage>
</organism>
<protein>
    <submittedName>
        <fullName evidence="2">Uncharacterized protein</fullName>
    </submittedName>
</protein>